<dbReference type="NCBIfam" id="TIGR01418">
    <property type="entry name" value="PEP_synth"/>
    <property type="match status" value="1"/>
</dbReference>
<reference evidence="19 20" key="1">
    <citation type="journal article" date="2016" name="Nat. Commun.">
        <title>Thousands of microbial genomes shed light on interconnected biogeochemical processes in an aquifer system.</title>
        <authorList>
            <person name="Anantharaman K."/>
            <person name="Brown C.T."/>
            <person name="Hug L.A."/>
            <person name="Sharon I."/>
            <person name="Castelle C.J."/>
            <person name="Probst A.J."/>
            <person name="Thomas B.C."/>
            <person name="Singh A."/>
            <person name="Wilkins M.J."/>
            <person name="Karaoz U."/>
            <person name="Brodie E.L."/>
            <person name="Williams K.H."/>
            <person name="Hubbard S.S."/>
            <person name="Banfield J.F."/>
        </authorList>
    </citation>
    <scope>NUCLEOTIDE SEQUENCE [LARGE SCALE GENOMIC DNA]</scope>
</reference>
<feature type="domain" description="Pyruvate phosphate dikinase AMP/ATP-binding" evidence="17">
    <location>
        <begin position="17"/>
        <end position="348"/>
    </location>
</feature>
<evidence type="ECO:0000256" key="6">
    <source>
        <dbReference type="ARBA" id="ARBA00021623"/>
    </source>
</evidence>
<comment type="pathway">
    <text evidence="3 15">Carbohydrate biosynthesis; gluconeogenesis.</text>
</comment>
<evidence type="ECO:0000259" key="17">
    <source>
        <dbReference type="Pfam" id="PF01326"/>
    </source>
</evidence>
<dbReference type="NCBIfam" id="NF005057">
    <property type="entry name" value="PRK06464.1"/>
    <property type="match status" value="1"/>
</dbReference>
<dbReference type="UniPathway" id="UPA00138"/>
<dbReference type="InterPro" id="IPR018274">
    <property type="entry name" value="PEP_util_AS"/>
</dbReference>
<keyword evidence="9 15" id="KW-0547">Nucleotide-binding</keyword>
<keyword evidence="12 15" id="KW-0460">Magnesium</keyword>
<evidence type="ECO:0000256" key="14">
    <source>
        <dbReference type="ARBA" id="ARBA00047700"/>
    </source>
</evidence>
<dbReference type="PIRSF" id="PIRSF000854">
    <property type="entry name" value="PEP_synthase"/>
    <property type="match status" value="1"/>
</dbReference>
<evidence type="ECO:0000256" key="15">
    <source>
        <dbReference type="PIRNR" id="PIRNR000854"/>
    </source>
</evidence>
<name>A0A1F7L0P1_9BACT</name>
<keyword evidence="11 15" id="KW-0067">ATP-binding</keyword>
<dbReference type="InterPro" id="IPR040442">
    <property type="entry name" value="Pyrv_kinase-like_dom_sf"/>
</dbReference>
<dbReference type="Gene3D" id="3.30.1490.20">
    <property type="entry name" value="ATP-grasp fold, A domain"/>
    <property type="match status" value="1"/>
</dbReference>
<evidence type="ECO:0000256" key="3">
    <source>
        <dbReference type="ARBA" id="ARBA00004742"/>
    </source>
</evidence>
<sequence>MKKNIVWFEEVGKKDVGLVGGKGANLGEMTRAHLPIPYGFVITSEAYFHFIKINKLEKKIEGFLSLINFDNATELHQASKHIQDLIMKANMSDSLVNEILVYYDNLTLKEDAYFNKNSHLLSKALTRVKHLYNPPLVAVRSSATAEDLPTASFAGQQETFLNVKGEAHLLDYVKRCWASLFTPRAIYYRHEQKFDHFKVGLAAVVQRMVQSDKSGIAFSIDPVTNDKTKIVIEAIFGLGEYIVQGKVTPDHYEVDKRSFVLLLKDIKYQNLKYVRSSMGNKEIKLFKEEGSTQKLSQKEIVEVALIVKQIEDHYYFPQDIEWAIEGETVFVVQSRPITTTNNKSTDALAGTKKNPFLTGSPASPGIGIGLVKIIHSPSEIDKVKKGDVLVAPQTNPDYVPAMKRAVAIVTEKGGRTSHAAIVSRELGIPAVVGVEGATKKLKNQMIISVDGKAGEIYKGSVLSEMRAIAAKEKIAAPKHKYKTLTKVYVNLAEPEIASQVAKLDTDGIGLLRAEFMVAGIGTHPKEFIKHHQEHIYVKKLTTDLLKFVKPFSPRPIVYRATDFKTNEYRHLKGGQYYEPHEENPMIGFRGASRYIADPHEFQLELEAIKKIWDMGYTNLHLMIPFVRVPWEIIQIKEIVKKSGLLNYQGFRLLIMVEVPYCALNLEEFIKVGISGVSIGTNDLTMMLLGVDRDNQEVANVYDERNPAIVQVLEYIVSTATKYGITSSICGQAASDYPDIVERLVKAGITSVSVNPDAVDRTRELIYHIEKKHFDSIKKGK</sequence>
<dbReference type="Gene3D" id="3.20.20.60">
    <property type="entry name" value="Phosphoenolpyruvate-binding domains"/>
    <property type="match status" value="1"/>
</dbReference>
<dbReference type="Gene3D" id="3.30.470.20">
    <property type="entry name" value="ATP-grasp fold, B domain"/>
    <property type="match status" value="1"/>
</dbReference>
<evidence type="ECO:0000256" key="11">
    <source>
        <dbReference type="ARBA" id="ARBA00022840"/>
    </source>
</evidence>
<dbReference type="GO" id="GO:0006094">
    <property type="term" value="P:gluconeogenesis"/>
    <property type="evidence" value="ECO:0007669"/>
    <property type="project" value="UniProtKB-UniPathway"/>
</dbReference>
<comment type="cofactor">
    <cofactor evidence="1 15">
        <name>Mg(2+)</name>
        <dbReference type="ChEBI" id="CHEBI:18420"/>
    </cofactor>
</comment>
<keyword evidence="8 15" id="KW-0479">Metal-binding</keyword>
<protein>
    <recommendedName>
        <fullName evidence="6 15">Phosphoenolpyruvate synthase</fullName>
        <shortName evidence="15">PEP synthase</shortName>
        <ecNumber evidence="5 15">2.7.9.2</ecNumber>
    </recommendedName>
    <alternativeName>
        <fullName evidence="13 15">Pyruvate, water dikinase</fullName>
    </alternativeName>
</protein>
<evidence type="ECO:0000256" key="8">
    <source>
        <dbReference type="ARBA" id="ARBA00022723"/>
    </source>
</evidence>
<evidence type="ECO:0000256" key="13">
    <source>
        <dbReference type="ARBA" id="ARBA00033470"/>
    </source>
</evidence>
<dbReference type="Gene3D" id="3.50.30.10">
    <property type="entry name" value="Phosphohistidine domain"/>
    <property type="match status" value="1"/>
</dbReference>
<keyword evidence="7 15" id="KW-0808">Transferase</keyword>
<evidence type="ECO:0000256" key="4">
    <source>
        <dbReference type="ARBA" id="ARBA00007837"/>
    </source>
</evidence>
<dbReference type="InterPro" id="IPR036637">
    <property type="entry name" value="Phosphohistidine_dom_sf"/>
</dbReference>
<dbReference type="SUPFAM" id="SSF56059">
    <property type="entry name" value="Glutathione synthetase ATP-binding domain-like"/>
    <property type="match status" value="1"/>
</dbReference>
<dbReference type="GO" id="GO:0046872">
    <property type="term" value="F:metal ion binding"/>
    <property type="evidence" value="ECO:0007669"/>
    <property type="project" value="UniProtKB-KW"/>
</dbReference>
<comment type="catalytic activity">
    <reaction evidence="14 15">
        <text>pyruvate + ATP + H2O = phosphoenolpyruvate + AMP + phosphate + 2 H(+)</text>
        <dbReference type="Rhea" id="RHEA:11364"/>
        <dbReference type="ChEBI" id="CHEBI:15361"/>
        <dbReference type="ChEBI" id="CHEBI:15377"/>
        <dbReference type="ChEBI" id="CHEBI:15378"/>
        <dbReference type="ChEBI" id="CHEBI:30616"/>
        <dbReference type="ChEBI" id="CHEBI:43474"/>
        <dbReference type="ChEBI" id="CHEBI:58702"/>
        <dbReference type="ChEBI" id="CHEBI:456215"/>
        <dbReference type="EC" id="2.7.9.2"/>
    </reaction>
</comment>
<feature type="domain" description="PEP-utilising enzyme mobile" evidence="16">
    <location>
        <begin position="384"/>
        <end position="454"/>
    </location>
</feature>
<dbReference type="AlphaFoldDB" id="A0A1F7L0P1"/>
<evidence type="ECO:0000256" key="2">
    <source>
        <dbReference type="ARBA" id="ARBA00002988"/>
    </source>
</evidence>
<dbReference type="PRINTS" id="PR01736">
    <property type="entry name" value="PHPHTRNFRASE"/>
</dbReference>
<evidence type="ECO:0000256" key="9">
    <source>
        <dbReference type="ARBA" id="ARBA00022741"/>
    </source>
</evidence>
<comment type="similarity">
    <text evidence="4 15">Belongs to the PEP-utilizing enzyme family.</text>
</comment>
<dbReference type="GO" id="GO:0005524">
    <property type="term" value="F:ATP binding"/>
    <property type="evidence" value="ECO:0007669"/>
    <property type="project" value="UniProtKB-KW"/>
</dbReference>
<dbReference type="SUPFAM" id="SSF52009">
    <property type="entry name" value="Phosphohistidine domain"/>
    <property type="match status" value="1"/>
</dbReference>
<dbReference type="InterPro" id="IPR000121">
    <property type="entry name" value="PEP_util_C"/>
</dbReference>
<dbReference type="Pfam" id="PF01326">
    <property type="entry name" value="PPDK_N"/>
    <property type="match status" value="1"/>
</dbReference>
<keyword evidence="10 15" id="KW-0418">Kinase</keyword>
<evidence type="ECO:0000256" key="1">
    <source>
        <dbReference type="ARBA" id="ARBA00001946"/>
    </source>
</evidence>
<dbReference type="Pfam" id="PF02896">
    <property type="entry name" value="PEP-utilizers_C"/>
    <property type="match status" value="1"/>
</dbReference>
<dbReference type="PANTHER" id="PTHR43030:SF1">
    <property type="entry name" value="PHOSPHOENOLPYRUVATE SYNTHASE"/>
    <property type="match status" value="1"/>
</dbReference>
<dbReference type="EMBL" id="MGBR01000001">
    <property type="protein sequence ID" value="OGK73614.1"/>
    <property type="molecule type" value="Genomic_DNA"/>
</dbReference>
<dbReference type="SUPFAM" id="SSF51621">
    <property type="entry name" value="Phosphoenolpyruvate/pyruvate domain"/>
    <property type="match status" value="1"/>
</dbReference>
<dbReference type="PANTHER" id="PTHR43030">
    <property type="entry name" value="PHOSPHOENOLPYRUVATE SYNTHASE"/>
    <property type="match status" value="1"/>
</dbReference>
<dbReference type="GO" id="GO:0008986">
    <property type="term" value="F:pyruvate, water dikinase activity"/>
    <property type="evidence" value="ECO:0007669"/>
    <property type="project" value="UniProtKB-EC"/>
</dbReference>
<evidence type="ECO:0000259" key="16">
    <source>
        <dbReference type="Pfam" id="PF00391"/>
    </source>
</evidence>
<dbReference type="InterPro" id="IPR008279">
    <property type="entry name" value="PEP-util_enz_mobile_dom"/>
</dbReference>
<organism evidence="19 20">
    <name type="scientific">Candidatus Roizmanbacteria bacterium RIFOXYD1_FULL_38_12</name>
    <dbReference type="NCBI Taxonomy" id="1802093"/>
    <lineage>
        <taxon>Bacteria</taxon>
        <taxon>Candidatus Roizmaniibacteriota</taxon>
    </lineage>
</organism>
<evidence type="ECO:0000256" key="7">
    <source>
        <dbReference type="ARBA" id="ARBA00022679"/>
    </source>
</evidence>
<evidence type="ECO:0000256" key="12">
    <source>
        <dbReference type="ARBA" id="ARBA00022842"/>
    </source>
</evidence>
<feature type="domain" description="PEP-utilising enzyme C-terminal" evidence="18">
    <location>
        <begin position="482"/>
        <end position="769"/>
    </location>
</feature>
<evidence type="ECO:0000313" key="20">
    <source>
        <dbReference type="Proteomes" id="UP000177050"/>
    </source>
</evidence>
<gene>
    <name evidence="19" type="ORF">A3K52_02385</name>
</gene>
<evidence type="ECO:0000259" key="18">
    <source>
        <dbReference type="Pfam" id="PF02896"/>
    </source>
</evidence>
<dbReference type="Proteomes" id="UP000177050">
    <property type="component" value="Unassembled WGS sequence"/>
</dbReference>
<dbReference type="InterPro" id="IPR015813">
    <property type="entry name" value="Pyrv/PenolPyrv_kinase-like_dom"/>
</dbReference>
<dbReference type="InterPro" id="IPR013815">
    <property type="entry name" value="ATP_grasp_subdomain_1"/>
</dbReference>
<comment type="caution">
    <text evidence="19">The sequence shown here is derived from an EMBL/GenBank/DDBJ whole genome shotgun (WGS) entry which is preliminary data.</text>
</comment>
<dbReference type="Pfam" id="PF00391">
    <property type="entry name" value="PEP-utilizers"/>
    <property type="match status" value="1"/>
</dbReference>
<dbReference type="InterPro" id="IPR006319">
    <property type="entry name" value="PEP_synth"/>
</dbReference>
<dbReference type="EC" id="2.7.9.2" evidence="5 15"/>
<proteinExistence type="inferred from homology"/>
<dbReference type="PROSITE" id="PS00370">
    <property type="entry name" value="PEP_ENZYMES_PHOS_SITE"/>
    <property type="match status" value="1"/>
</dbReference>
<evidence type="ECO:0000256" key="5">
    <source>
        <dbReference type="ARBA" id="ARBA00011996"/>
    </source>
</evidence>
<evidence type="ECO:0000256" key="10">
    <source>
        <dbReference type="ARBA" id="ARBA00022777"/>
    </source>
</evidence>
<evidence type="ECO:0000313" key="19">
    <source>
        <dbReference type="EMBL" id="OGK73614.1"/>
    </source>
</evidence>
<accession>A0A1F7L0P1</accession>
<dbReference type="InterPro" id="IPR002192">
    <property type="entry name" value="PPDK_AMP/ATP-bd"/>
</dbReference>
<comment type="function">
    <text evidence="2 15">Catalyzes the phosphorylation of pyruvate to phosphoenolpyruvate.</text>
</comment>